<dbReference type="Proteomes" id="UP000576393">
    <property type="component" value="Unassembled WGS sequence"/>
</dbReference>
<feature type="compositionally biased region" description="Pro residues" evidence="1">
    <location>
        <begin position="117"/>
        <end position="126"/>
    </location>
</feature>
<sequence>MEPFRAPGPFRAPEPAFRSRTFGSRLSRRVFAAPFAPGFPSRSFRPDFSLRDFRVACVTCRVRAVSRVLVRRIPAPLFPCRVLPRGAFPCRAGGRSGPPPRAARAPGVLRARRPCRLVPPAPPSCPPLGDRRSRPGPGPAPNPPASRPPARPCPVSVPSPCGRW</sequence>
<accession>A0A852UYD8</accession>
<organism evidence="2 3">
    <name type="scientific">Streptosporangium sandarakinum</name>
    <dbReference type="NCBI Taxonomy" id="1260955"/>
    <lineage>
        <taxon>Bacteria</taxon>
        <taxon>Bacillati</taxon>
        <taxon>Actinomycetota</taxon>
        <taxon>Actinomycetes</taxon>
        <taxon>Streptosporangiales</taxon>
        <taxon>Streptosporangiaceae</taxon>
        <taxon>Streptosporangium</taxon>
    </lineage>
</organism>
<dbReference type="AlphaFoldDB" id="A0A852UYD8"/>
<reference evidence="2 3" key="1">
    <citation type="submission" date="2020-07" db="EMBL/GenBank/DDBJ databases">
        <title>Sequencing the genomes of 1000 actinobacteria strains.</title>
        <authorList>
            <person name="Klenk H.-P."/>
        </authorList>
    </citation>
    <scope>NUCLEOTIDE SEQUENCE [LARGE SCALE GENOMIC DNA]</scope>
    <source>
        <strain evidence="2 3">DSM 45763</strain>
    </source>
</reference>
<evidence type="ECO:0000256" key="1">
    <source>
        <dbReference type="SAM" id="MobiDB-lite"/>
    </source>
</evidence>
<evidence type="ECO:0000313" key="2">
    <source>
        <dbReference type="EMBL" id="NYF38811.1"/>
    </source>
</evidence>
<proteinExistence type="predicted"/>
<dbReference type="EMBL" id="JACCCO010000001">
    <property type="protein sequence ID" value="NYF38811.1"/>
    <property type="molecule type" value="Genomic_DNA"/>
</dbReference>
<comment type="caution">
    <text evidence="2">The sequence shown here is derived from an EMBL/GenBank/DDBJ whole genome shotgun (WGS) entry which is preliminary data.</text>
</comment>
<name>A0A852UYD8_9ACTN</name>
<gene>
    <name evidence="2" type="ORF">HDA43_000970</name>
</gene>
<protein>
    <submittedName>
        <fullName evidence="2">Uncharacterized protein</fullName>
    </submittedName>
</protein>
<evidence type="ECO:0000313" key="3">
    <source>
        <dbReference type="Proteomes" id="UP000576393"/>
    </source>
</evidence>
<keyword evidence="3" id="KW-1185">Reference proteome</keyword>
<feature type="compositionally biased region" description="Pro residues" evidence="1">
    <location>
        <begin position="136"/>
        <end position="157"/>
    </location>
</feature>
<feature type="region of interest" description="Disordered" evidence="1">
    <location>
        <begin position="91"/>
        <end position="164"/>
    </location>
</feature>